<proteinExistence type="predicted"/>
<reference evidence="3 4" key="1">
    <citation type="journal article" date="2009" name="Nat. Genet.">
        <title>The genome of the cucumber, Cucumis sativus L.</title>
        <authorList>
            <person name="Huang S."/>
            <person name="Li R."/>
            <person name="Zhang Z."/>
            <person name="Li L."/>
            <person name="Gu X."/>
            <person name="Fan W."/>
            <person name="Lucas W.J."/>
            <person name="Wang X."/>
            <person name="Xie B."/>
            <person name="Ni P."/>
            <person name="Ren Y."/>
            <person name="Zhu H."/>
            <person name="Li J."/>
            <person name="Lin K."/>
            <person name="Jin W."/>
            <person name="Fei Z."/>
            <person name="Li G."/>
            <person name="Staub J."/>
            <person name="Kilian A."/>
            <person name="van der Vossen E.A."/>
            <person name="Wu Y."/>
            <person name="Guo J."/>
            <person name="He J."/>
            <person name="Jia Z."/>
            <person name="Ren Y."/>
            <person name="Tian G."/>
            <person name="Lu Y."/>
            <person name="Ruan J."/>
            <person name="Qian W."/>
            <person name="Wang M."/>
            <person name="Huang Q."/>
            <person name="Li B."/>
            <person name="Xuan Z."/>
            <person name="Cao J."/>
            <person name="Asan"/>
            <person name="Wu Z."/>
            <person name="Zhang J."/>
            <person name="Cai Q."/>
            <person name="Bai Y."/>
            <person name="Zhao B."/>
            <person name="Han Y."/>
            <person name="Li Y."/>
            <person name="Li X."/>
            <person name="Wang S."/>
            <person name="Shi Q."/>
            <person name="Liu S."/>
            <person name="Cho W.K."/>
            <person name="Kim J.Y."/>
            <person name="Xu Y."/>
            <person name="Heller-Uszynska K."/>
            <person name="Miao H."/>
            <person name="Cheng Z."/>
            <person name="Zhang S."/>
            <person name="Wu J."/>
            <person name="Yang Y."/>
            <person name="Kang H."/>
            <person name="Li M."/>
            <person name="Liang H."/>
            <person name="Ren X."/>
            <person name="Shi Z."/>
            <person name="Wen M."/>
            <person name="Jian M."/>
            <person name="Yang H."/>
            <person name="Zhang G."/>
            <person name="Yang Z."/>
            <person name="Chen R."/>
            <person name="Liu S."/>
            <person name="Li J."/>
            <person name="Ma L."/>
            <person name="Liu H."/>
            <person name="Zhou Y."/>
            <person name="Zhao J."/>
            <person name="Fang X."/>
            <person name="Li G."/>
            <person name="Fang L."/>
            <person name="Li Y."/>
            <person name="Liu D."/>
            <person name="Zheng H."/>
            <person name="Zhang Y."/>
            <person name="Qin N."/>
            <person name="Li Z."/>
            <person name="Yang G."/>
            <person name="Yang S."/>
            <person name="Bolund L."/>
            <person name="Kristiansen K."/>
            <person name="Zheng H."/>
            <person name="Li S."/>
            <person name="Zhang X."/>
            <person name="Yang H."/>
            <person name="Wang J."/>
            <person name="Sun R."/>
            <person name="Zhang B."/>
            <person name="Jiang S."/>
            <person name="Wang J."/>
            <person name="Du Y."/>
            <person name="Li S."/>
        </authorList>
    </citation>
    <scope>NUCLEOTIDE SEQUENCE [LARGE SCALE GENOMIC DNA]</scope>
    <source>
        <strain evidence="4">cv. 9930</strain>
    </source>
</reference>
<feature type="signal peptide" evidence="1">
    <location>
        <begin position="1"/>
        <end position="31"/>
    </location>
</feature>
<evidence type="ECO:0000313" key="4">
    <source>
        <dbReference type="Proteomes" id="UP000029981"/>
    </source>
</evidence>
<gene>
    <name evidence="3" type="ORF">Csa_4G615740</name>
</gene>
<sequence length="149" mass="16916">MANPLLPSPFVFVSLLFLLSWLTHFAKVFEAAIDELHMSFGVLRRLSRRNFDTQMGYLTTWVSIALTNEDICVKGFEGGREKIVNLLRNGMVKVGYIMSNALALVNKLVVSIFEIGRRFGISLEFDVEIGYYNDDVLDKIGFFFVAYGD</sequence>
<reference evidence="3 4" key="4">
    <citation type="journal article" date="2011" name="BMC Genomics">
        <title>RNA-Seq improves annotation of protein-coding genes in the cucumber genome.</title>
        <authorList>
            <person name="Li Z."/>
            <person name="Zhang Z."/>
            <person name="Yan P."/>
            <person name="Huang S."/>
            <person name="Fei Z."/>
            <person name="Lin K."/>
        </authorList>
    </citation>
    <scope>NUCLEOTIDE SEQUENCE [LARGE SCALE GENOMIC DNA]</scope>
    <source>
        <strain evidence="4">cv. 9930</strain>
    </source>
</reference>
<name>A0A0A0L1N4_CUCSA</name>
<dbReference type="Gramene" id="KGN54954">
    <property type="protein sequence ID" value="KGN54954"/>
    <property type="gene ID" value="Csa_4G615740"/>
</dbReference>
<dbReference type="CDD" id="cd15798">
    <property type="entry name" value="PMEI-like_3"/>
    <property type="match status" value="1"/>
</dbReference>
<feature type="chain" id="PRO_5001972719" description="Pectinesterase inhibitor domain-containing protein" evidence="1">
    <location>
        <begin position="32"/>
        <end position="149"/>
    </location>
</feature>
<evidence type="ECO:0000256" key="1">
    <source>
        <dbReference type="SAM" id="SignalP"/>
    </source>
</evidence>
<dbReference type="Proteomes" id="UP000029981">
    <property type="component" value="Chromosome 4"/>
</dbReference>
<keyword evidence="1" id="KW-0732">Signal</keyword>
<reference evidence="3 4" key="3">
    <citation type="journal article" date="2010" name="BMC Genomics">
        <title>Transcriptome sequencing and comparative analysis of cucumber flowers with different sex types.</title>
        <authorList>
            <person name="Guo S."/>
            <person name="Zheng Y."/>
            <person name="Joung J.G."/>
            <person name="Liu S."/>
            <person name="Zhang Z."/>
            <person name="Crasta O.R."/>
            <person name="Sobral B.W."/>
            <person name="Xu Y."/>
            <person name="Huang S."/>
            <person name="Fei Z."/>
        </authorList>
    </citation>
    <scope>NUCLEOTIDE SEQUENCE [LARGE SCALE GENOMIC DNA]</scope>
    <source>
        <strain evidence="4">cv. 9930</strain>
    </source>
</reference>
<dbReference type="InterPro" id="IPR006501">
    <property type="entry name" value="Pectinesterase_inhib_dom"/>
</dbReference>
<evidence type="ECO:0000313" key="3">
    <source>
        <dbReference type="EMBL" id="KGN54954.1"/>
    </source>
</evidence>
<accession>A0A0A0L1N4</accession>
<dbReference type="InterPro" id="IPR035513">
    <property type="entry name" value="Invertase/methylesterase_inhib"/>
</dbReference>
<dbReference type="AlphaFoldDB" id="A0A0A0L1N4"/>
<evidence type="ECO:0000259" key="2">
    <source>
        <dbReference type="Pfam" id="PF04043"/>
    </source>
</evidence>
<keyword evidence="4" id="KW-1185">Reference proteome</keyword>
<dbReference type="EMBL" id="CM002925">
    <property type="protein sequence ID" value="KGN54954.1"/>
    <property type="molecule type" value="Genomic_DNA"/>
</dbReference>
<dbReference type="GO" id="GO:0004857">
    <property type="term" value="F:enzyme inhibitor activity"/>
    <property type="evidence" value="ECO:0007669"/>
    <property type="project" value="InterPro"/>
</dbReference>
<organism evidence="3 4">
    <name type="scientific">Cucumis sativus</name>
    <name type="common">Cucumber</name>
    <dbReference type="NCBI Taxonomy" id="3659"/>
    <lineage>
        <taxon>Eukaryota</taxon>
        <taxon>Viridiplantae</taxon>
        <taxon>Streptophyta</taxon>
        <taxon>Embryophyta</taxon>
        <taxon>Tracheophyta</taxon>
        <taxon>Spermatophyta</taxon>
        <taxon>Magnoliopsida</taxon>
        <taxon>eudicotyledons</taxon>
        <taxon>Gunneridae</taxon>
        <taxon>Pentapetalae</taxon>
        <taxon>rosids</taxon>
        <taxon>fabids</taxon>
        <taxon>Cucurbitales</taxon>
        <taxon>Cucurbitaceae</taxon>
        <taxon>Benincaseae</taxon>
        <taxon>Cucumis</taxon>
    </lineage>
</organism>
<reference evidence="3 4" key="2">
    <citation type="journal article" date="2009" name="PLoS ONE">
        <title>An integrated genetic and cytogenetic map of the cucumber genome.</title>
        <authorList>
            <person name="Ren Y."/>
            <person name="Zhang Z."/>
            <person name="Liu J."/>
            <person name="Staub J.E."/>
            <person name="Han Y."/>
            <person name="Cheng Z."/>
            <person name="Li X."/>
            <person name="Lu J."/>
            <person name="Miao H."/>
            <person name="Kang H."/>
            <person name="Xie B."/>
            <person name="Gu X."/>
            <person name="Wang X."/>
            <person name="Du Y."/>
            <person name="Jin W."/>
            <person name="Huang S."/>
        </authorList>
    </citation>
    <scope>NUCLEOTIDE SEQUENCE [LARGE SCALE GENOMIC DNA]</scope>
    <source>
        <strain evidence="4">cv. 9930</strain>
    </source>
</reference>
<protein>
    <recommendedName>
        <fullName evidence="2">Pectinesterase inhibitor domain-containing protein</fullName>
    </recommendedName>
</protein>
<feature type="domain" description="Pectinesterase inhibitor" evidence="2">
    <location>
        <begin position="27"/>
        <end position="104"/>
    </location>
</feature>
<dbReference type="Pfam" id="PF04043">
    <property type="entry name" value="PMEI"/>
    <property type="match status" value="1"/>
</dbReference>
<dbReference type="SUPFAM" id="SSF101148">
    <property type="entry name" value="Plant invertase/pectin methylesterase inhibitor"/>
    <property type="match status" value="1"/>
</dbReference>
<dbReference type="Gene3D" id="1.20.140.40">
    <property type="entry name" value="Invertase/pectin methylesterase inhibitor family protein"/>
    <property type="match status" value="1"/>
</dbReference>